<protein>
    <submittedName>
        <fullName evidence="1">YqzE family protein</fullName>
    </submittedName>
</protein>
<gene>
    <name evidence="1" type="ORF">NAG76_14680</name>
</gene>
<name>A0A9J6ZAJ5_9BACL</name>
<sequence length="64" mass="7509">MMGKITGQEYVQYITEQFVEYIETPVADRRQAKKEAKATKEQWLPKWFGVGGASLLMWIKKKDQ</sequence>
<dbReference type="AlphaFoldDB" id="A0A9J6ZAJ5"/>
<evidence type="ECO:0000313" key="1">
    <source>
        <dbReference type="EMBL" id="URN93082.1"/>
    </source>
</evidence>
<dbReference type="KEGG" id="plig:NAG76_14680"/>
<proteinExistence type="predicted"/>
<dbReference type="Proteomes" id="UP001056756">
    <property type="component" value="Chromosome"/>
</dbReference>
<evidence type="ECO:0000313" key="2">
    <source>
        <dbReference type="Proteomes" id="UP001056756"/>
    </source>
</evidence>
<reference evidence="1" key="1">
    <citation type="submission" date="2022-05" db="EMBL/GenBank/DDBJ databases">
        <title>Novel bacterial taxa in a minimal lignocellulolytic consortium and its capacity to transform plastics disclosed by genome-resolved metagenomics.</title>
        <authorList>
            <person name="Rodriguez C.A.D."/>
            <person name="Diaz-Garcia L."/>
            <person name="Herrera K."/>
            <person name="Tarazona N.A."/>
            <person name="Sproer C."/>
            <person name="Overmann J."/>
            <person name="Jimenez D.J."/>
        </authorList>
    </citation>
    <scope>NUCLEOTIDE SEQUENCE</scope>
    <source>
        <strain evidence="1">MAG5</strain>
    </source>
</reference>
<accession>A0A9J6ZAJ5</accession>
<dbReference type="Pfam" id="PF14038">
    <property type="entry name" value="YqzE"/>
    <property type="match status" value="1"/>
</dbReference>
<organism evidence="1 2">
    <name type="scientific">Candidatus Pristimantibacillus lignocellulolyticus</name>
    <dbReference type="NCBI Taxonomy" id="2994561"/>
    <lineage>
        <taxon>Bacteria</taxon>
        <taxon>Bacillati</taxon>
        <taxon>Bacillota</taxon>
        <taxon>Bacilli</taxon>
        <taxon>Bacillales</taxon>
        <taxon>Paenibacillaceae</taxon>
        <taxon>Candidatus Pristimantibacillus</taxon>
    </lineage>
</organism>
<dbReference type="InterPro" id="IPR025622">
    <property type="entry name" value="YqzE"/>
</dbReference>
<dbReference type="EMBL" id="CP097899">
    <property type="protein sequence ID" value="URN93082.1"/>
    <property type="molecule type" value="Genomic_DNA"/>
</dbReference>